<dbReference type="GO" id="GO:0003677">
    <property type="term" value="F:DNA binding"/>
    <property type="evidence" value="ECO:0007669"/>
    <property type="project" value="UniProtKB-KW"/>
</dbReference>
<dbReference type="InterPro" id="IPR013762">
    <property type="entry name" value="Integrase-like_cat_sf"/>
</dbReference>
<name>A0AA95K8H5_9GAMM</name>
<organism evidence="4 5">
    <name type="scientific">Arsenophonus nasoniae</name>
    <name type="common">son-killer infecting Nasonia vitripennis</name>
    <dbReference type="NCBI Taxonomy" id="638"/>
    <lineage>
        <taxon>Bacteria</taxon>
        <taxon>Pseudomonadati</taxon>
        <taxon>Pseudomonadota</taxon>
        <taxon>Gammaproteobacteria</taxon>
        <taxon>Enterobacterales</taxon>
        <taxon>Morganellaceae</taxon>
        <taxon>Arsenophonus</taxon>
    </lineage>
</organism>
<dbReference type="AlphaFoldDB" id="A0AA95K8H5"/>
<gene>
    <name evidence="4" type="ORF">QE207_05065</name>
</gene>
<evidence type="ECO:0000256" key="2">
    <source>
        <dbReference type="ARBA" id="ARBA00023172"/>
    </source>
</evidence>
<dbReference type="InterPro" id="IPR011010">
    <property type="entry name" value="DNA_brk_join_enz"/>
</dbReference>
<evidence type="ECO:0000259" key="3">
    <source>
        <dbReference type="Pfam" id="PF14659"/>
    </source>
</evidence>
<dbReference type="InterPro" id="IPR004107">
    <property type="entry name" value="Integrase_SAM-like_N"/>
</dbReference>
<dbReference type="Gene3D" id="1.10.150.130">
    <property type="match status" value="1"/>
</dbReference>
<sequence length="348" mass="40381">MARKRKNKEDYKLPSRVSRSKSSFYLKTKDNKTIILGSLSMSMAELWAVYENKIHNIKKSLLFRELWNIYLNSPHFFELSIRSQKDKQQGGKSILKVFGNIDVNNIKPEHIRKYMDIRGVQSKTQANHELSYMSVTFGWGYERGYCKNNPCLGIKKFSLKSRDKYITDEEYQVTYESSSDVVKIAMEISYLCASRIGDILELKHNQITEDGLFIKQGKTGVRQIKKWTTRLKEIINYAIEKFPPNSIDSHVIRNSKGGKMTKSGFDNHWRESKLKASKILAKNIDFTFHDIKAKGISDFDGSSKDKQIFSGHKTESQVQIYDRKIKITPTLDLPKITKTERICDYSKN</sequence>
<protein>
    <submittedName>
        <fullName evidence="4">Integrase</fullName>
    </submittedName>
</protein>
<evidence type="ECO:0000256" key="1">
    <source>
        <dbReference type="ARBA" id="ARBA00023125"/>
    </source>
</evidence>
<accession>A0AA95K8H5</accession>
<dbReference type="Gene3D" id="1.10.443.10">
    <property type="entry name" value="Intergrase catalytic core"/>
    <property type="match status" value="1"/>
</dbReference>
<keyword evidence="2" id="KW-0233">DNA recombination</keyword>
<dbReference type="GO" id="GO:0015074">
    <property type="term" value="P:DNA integration"/>
    <property type="evidence" value="ECO:0007669"/>
    <property type="project" value="InterPro"/>
</dbReference>
<dbReference type="Proteomes" id="UP001177597">
    <property type="component" value="Chromosome"/>
</dbReference>
<dbReference type="GO" id="GO:0006310">
    <property type="term" value="P:DNA recombination"/>
    <property type="evidence" value="ECO:0007669"/>
    <property type="project" value="UniProtKB-KW"/>
</dbReference>
<proteinExistence type="predicted"/>
<reference evidence="4" key="1">
    <citation type="submission" date="2023-04" db="EMBL/GenBank/DDBJ databases">
        <title>Genome dynamics across the evolutionary transition to endosymbiosis.</title>
        <authorList>
            <person name="Siozios S."/>
            <person name="Nadal-Jimenez P."/>
            <person name="Azagi T."/>
            <person name="Sprong H."/>
            <person name="Frost C.L."/>
            <person name="Parratt S.R."/>
            <person name="Taylor G."/>
            <person name="Brettell L."/>
            <person name="Lew K.C."/>
            <person name="Croft L."/>
            <person name="King K.C."/>
            <person name="Brockhurst M.A."/>
            <person name="Hypsa V."/>
            <person name="Novakova E."/>
            <person name="Darby A.C."/>
            <person name="Hurst G.D.D."/>
        </authorList>
    </citation>
    <scope>NUCLEOTIDE SEQUENCE</scope>
    <source>
        <strain evidence="4">AIh</strain>
    </source>
</reference>
<evidence type="ECO:0000313" key="4">
    <source>
        <dbReference type="EMBL" id="WGL95957.1"/>
    </source>
</evidence>
<dbReference type="RefSeq" id="WP_280629662.1">
    <property type="nucleotide sequence ID" value="NZ_CP123498.1"/>
</dbReference>
<dbReference type="Pfam" id="PF14659">
    <property type="entry name" value="Phage_int_SAM_3"/>
    <property type="match status" value="1"/>
</dbReference>
<keyword evidence="1" id="KW-0238">DNA-binding</keyword>
<dbReference type="InterPro" id="IPR010998">
    <property type="entry name" value="Integrase_recombinase_N"/>
</dbReference>
<dbReference type="EMBL" id="CP123498">
    <property type="protein sequence ID" value="WGL95957.1"/>
    <property type="molecule type" value="Genomic_DNA"/>
</dbReference>
<evidence type="ECO:0000313" key="5">
    <source>
        <dbReference type="Proteomes" id="UP001177597"/>
    </source>
</evidence>
<dbReference type="SUPFAM" id="SSF56349">
    <property type="entry name" value="DNA breaking-rejoining enzymes"/>
    <property type="match status" value="1"/>
</dbReference>
<feature type="domain" description="Integrase SAM-like N-terminal" evidence="3">
    <location>
        <begin position="63"/>
        <end position="115"/>
    </location>
</feature>